<protein>
    <submittedName>
        <fullName evidence="2">Uncharacterized protein</fullName>
    </submittedName>
</protein>
<feature type="region of interest" description="Disordered" evidence="1">
    <location>
        <begin position="1"/>
        <end position="20"/>
    </location>
</feature>
<gene>
    <name evidence="2" type="ORF">FKV68_00620</name>
</gene>
<dbReference type="Proteomes" id="UP000510721">
    <property type="component" value="Chromosome"/>
</dbReference>
<dbReference type="EMBL" id="CP041238">
    <property type="protein sequence ID" value="QLL60044.1"/>
    <property type="molecule type" value="Genomic_DNA"/>
</dbReference>
<name>A0A859QD88_9HYPH</name>
<dbReference type="KEGG" id="emx:FKV68_00620"/>
<evidence type="ECO:0000313" key="3">
    <source>
        <dbReference type="Proteomes" id="UP000510721"/>
    </source>
</evidence>
<evidence type="ECO:0000256" key="1">
    <source>
        <dbReference type="SAM" id="MobiDB-lite"/>
    </source>
</evidence>
<reference evidence="2 3" key="1">
    <citation type="submission" date="2019-06" db="EMBL/GenBank/DDBJ databases">
        <title>Complete genome sequence of Ensifer mexicanus ITTG R7 isolated from nodules of Acacia angustissima (Mill.) Kuntze.</title>
        <authorList>
            <person name="Rincon-Rosales R."/>
            <person name="Rogel M.A."/>
            <person name="Guerrero G."/>
            <person name="Rincon-Molina C.I."/>
            <person name="Lopez-Lopez A."/>
            <person name="Martinez-Romero E."/>
        </authorList>
    </citation>
    <scope>NUCLEOTIDE SEQUENCE [LARGE SCALE GENOMIC DNA]</scope>
    <source>
        <strain evidence="2 3">ITTG R7</strain>
    </source>
</reference>
<organism evidence="2 3">
    <name type="scientific">Sinorhizobium mexicanum</name>
    <dbReference type="NCBI Taxonomy" id="375549"/>
    <lineage>
        <taxon>Bacteria</taxon>
        <taxon>Pseudomonadati</taxon>
        <taxon>Pseudomonadota</taxon>
        <taxon>Alphaproteobacteria</taxon>
        <taxon>Hyphomicrobiales</taxon>
        <taxon>Rhizobiaceae</taxon>
        <taxon>Sinorhizobium/Ensifer group</taxon>
        <taxon>Sinorhizobium</taxon>
    </lineage>
</organism>
<proteinExistence type="predicted"/>
<accession>A0A859QD88</accession>
<feature type="compositionally biased region" description="Basic residues" evidence="1">
    <location>
        <begin position="11"/>
        <end position="20"/>
    </location>
</feature>
<sequence>MSLLPGGLQRRASHQTRKGRCSTLKCCMLLFFNRLGLKETRSGGSPVRRPVFAQMSLRSRSAS</sequence>
<dbReference type="AlphaFoldDB" id="A0A859QD88"/>
<evidence type="ECO:0000313" key="2">
    <source>
        <dbReference type="EMBL" id="QLL60044.1"/>
    </source>
</evidence>
<keyword evidence="3" id="KW-1185">Reference proteome</keyword>